<keyword evidence="5 8" id="KW-0378">Hydrolase</keyword>
<gene>
    <name evidence="8" type="ORF">CCAN12_730068</name>
</gene>
<dbReference type="GO" id="GO:0019143">
    <property type="term" value="F:3-deoxy-manno-octulosonate-8-phosphatase activity"/>
    <property type="evidence" value="ECO:0007669"/>
    <property type="project" value="UniProtKB-EC"/>
</dbReference>
<comment type="similarity">
    <text evidence="2">Belongs to the KdsC family.</text>
</comment>
<dbReference type="SUPFAM" id="SSF56784">
    <property type="entry name" value="HAD-like"/>
    <property type="match status" value="1"/>
</dbReference>
<reference evidence="8 9" key="1">
    <citation type="submission" date="2015-01" db="EMBL/GenBank/DDBJ databases">
        <authorList>
            <person name="Xiang T."/>
            <person name="Song Y."/>
            <person name="Huang L."/>
            <person name="Wang B."/>
            <person name="Wu P."/>
        </authorList>
    </citation>
    <scope>NUCLEOTIDE SEQUENCE [LARGE SCALE GENOMIC DNA]</scope>
    <source>
        <strain evidence="8 9">Cc12</strain>
    </source>
</reference>
<evidence type="ECO:0000313" key="8">
    <source>
        <dbReference type="EMBL" id="CEN38497.1"/>
    </source>
</evidence>
<dbReference type="InterPro" id="IPR023214">
    <property type="entry name" value="HAD_sf"/>
</dbReference>
<comment type="subunit">
    <text evidence="3">Homotetramer.</text>
</comment>
<feature type="binding site" evidence="7">
    <location>
        <position position="114"/>
    </location>
    <ligand>
        <name>Mg(2+)</name>
        <dbReference type="ChEBI" id="CHEBI:18420"/>
    </ligand>
</feature>
<evidence type="ECO:0000256" key="7">
    <source>
        <dbReference type="PIRSR" id="PIRSR006118-2"/>
    </source>
</evidence>
<evidence type="ECO:0000256" key="2">
    <source>
        <dbReference type="ARBA" id="ARBA00005893"/>
    </source>
</evidence>
<dbReference type="PANTHER" id="PTHR21485">
    <property type="entry name" value="HAD SUPERFAMILY MEMBERS CMAS AND KDSC"/>
    <property type="match status" value="1"/>
</dbReference>
<dbReference type="GO" id="GO:0008781">
    <property type="term" value="F:N-acylneuraminate cytidylyltransferase activity"/>
    <property type="evidence" value="ECO:0007669"/>
    <property type="project" value="TreeGrafter"/>
</dbReference>
<sequence>MIMEKKSYKEYLKNITTFVFDVDGVLTNAQVLVTNEGELLRSMNVKDGFAMKLALEKGYNICIITGGNNLGAKKRLEDLGITDIYMQRHRKLDTFLEYQSLKNLKKEEILYMGDDLPDIAPMQVSGMATCPQDAAAEVKAVAHYISHLHGGQGCVRDVITQVLKLQGNWEF</sequence>
<evidence type="ECO:0000256" key="5">
    <source>
        <dbReference type="ARBA" id="ARBA00022801"/>
    </source>
</evidence>
<organism evidence="8 9">
    <name type="scientific">Capnocytophaga canimorsus</name>
    <dbReference type="NCBI Taxonomy" id="28188"/>
    <lineage>
        <taxon>Bacteria</taxon>
        <taxon>Pseudomonadati</taxon>
        <taxon>Bacteroidota</taxon>
        <taxon>Flavobacteriia</taxon>
        <taxon>Flavobacteriales</taxon>
        <taxon>Flavobacteriaceae</taxon>
        <taxon>Capnocytophaga</taxon>
    </lineage>
</organism>
<evidence type="ECO:0000256" key="6">
    <source>
        <dbReference type="ARBA" id="ARBA00022842"/>
    </source>
</evidence>
<protein>
    <submittedName>
        <fullName evidence="8">KDO 8-P phosphatase</fullName>
        <ecNumber evidence="8">3.1.3.45</ecNumber>
    </submittedName>
</protein>
<dbReference type="SFLD" id="SFLDG01136">
    <property type="entry name" value="C1.6:_Phosphoserine_Phosphatas"/>
    <property type="match status" value="1"/>
</dbReference>
<dbReference type="PANTHER" id="PTHR21485:SF3">
    <property type="entry name" value="N-ACYLNEURAMINATE CYTIDYLYLTRANSFERASE"/>
    <property type="match status" value="1"/>
</dbReference>
<accession>A0A0B7HKS1</accession>
<dbReference type="InterPro" id="IPR010023">
    <property type="entry name" value="KdsC_fam"/>
</dbReference>
<dbReference type="InterPro" id="IPR050793">
    <property type="entry name" value="CMP-NeuNAc_synthase"/>
</dbReference>
<keyword evidence="4 7" id="KW-0479">Metal-binding</keyword>
<dbReference type="NCBIfam" id="TIGR01670">
    <property type="entry name" value="KdsC-phosphatas"/>
    <property type="match status" value="1"/>
</dbReference>
<evidence type="ECO:0000313" key="9">
    <source>
        <dbReference type="Proteomes" id="UP000044026"/>
    </source>
</evidence>
<dbReference type="Proteomes" id="UP000044026">
    <property type="component" value="Unassembled WGS sequence"/>
</dbReference>
<dbReference type="GO" id="GO:0046872">
    <property type="term" value="F:metal ion binding"/>
    <property type="evidence" value="ECO:0007669"/>
    <property type="project" value="UniProtKB-KW"/>
</dbReference>
<feature type="binding site" evidence="7">
    <location>
        <position position="21"/>
    </location>
    <ligand>
        <name>Mg(2+)</name>
        <dbReference type="ChEBI" id="CHEBI:18420"/>
    </ligand>
</feature>
<evidence type="ECO:0000256" key="4">
    <source>
        <dbReference type="ARBA" id="ARBA00022723"/>
    </source>
</evidence>
<dbReference type="SFLD" id="SFLDS00003">
    <property type="entry name" value="Haloacid_Dehalogenase"/>
    <property type="match status" value="1"/>
</dbReference>
<dbReference type="SFLD" id="SFLDG01138">
    <property type="entry name" value="C1.6.2:_Deoxy-d-mannose-octulo"/>
    <property type="match status" value="1"/>
</dbReference>
<dbReference type="PIRSF" id="PIRSF006118">
    <property type="entry name" value="KDO8-P_Ptase"/>
    <property type="match status" value="1"/>
</dbReference>
<dbReference type="Pfam" id="PF08282">
    <property type="entry name" value="Hydrolase_3"/>
    <property type="match status" value="1"/>
</dbReference>
<comment type="cofactor">
    <cofactor evidence="1 7">
        <name>Mg(2+)</name>
        <dbReference type="ChEBI" id="CHEBI:18420"/>
    </cofactor>
</comment>
<keyword evidence="6 7" id="KW-0460">Magnesium</keyword>
<feature type="binding site" evidence="7">
    <location>
        <position position="23"/>
    </location>
    <ligand>
        <name>substrate</name>
    </ligand>
</feature>
<dbReference type="EC" id="3.1.3.45" evidence="8"/>
<name>A0A0B7HKS1_9FLAO</name>
<dbReference type="AlphaFoldDB" id="A0A0B7HKS1"/>
<evidence type="ECO:0000256" key="1">
    <source>
        <dbReference type="ARBA" id="ARBA00001946"/>
    </source>
</evidence>
<dbReference type="EMBL" id="CDOE01000071">
    <property type="protein sequence ID" value="CEN38497.1"/>
    <property type="molecule type" value="Genomic_DNA"/>
</dbReference>
<proteinExistence type="inferred from homology"/>
<evidence type="ECO:0000256" key="3">
    <source>
        <dbReference type="ARBA" id="ARBA00011881"/>
    </source>
</evidence>
<dbReference type="Gene3D" id="3.40.50.1000">
    <property type="entry name" value="HAD superfamily/HAD-like"/>
    <property type="match status" value="1"/>
</dbReference>
<dbReference type="InterPro" id="IPR036412">
    <property type="entry name" value="HAD-like_sf"/>
</dbReference>